<dbReference type="Gene3D" id="3.40.50.1820">
    <property type="entry name" value="alpha/beta hydrolase"/>
    <property type="match status" value="1"/>
</dbReference>
<proteinExistence type="inferred from homology"/>
<dbReference type="EMBL" id="QHCS01000002">
    <property type="protein sequence ID" value="RHX86051.1"/>
    <property type="molecule type" value="Genomic_DNA"/>
</dbReference>
<dbReference type="Pfam" id="PF12697">
    <property type="entry name" value="Abhydrolase_6"/>
    <property type="match status" value="1"/>
</dbReference>
<protein>
    <submittedName>
        <fullName evidence="4">Alpha/beta hydrolase</fullName>
    </submittedName>
</protein>
<dbReference type="PANTHER" id="PTHR43689:SF8">
    <property type="entry name" value="ALPHA_BETA-HYDROLASES SUPERFAMILY PROTEIN"/>
    <property type="match status" value="1"/>
</dbReference>
<dbReference type="GO" id="GO:0006508">
    <property type="term" value="P:proteolysis"/>
    <property type="evidence" value="ECO:0007669"/>
    <property type="project" value="InterPro"/>
</dbReference>
<dbReference type="PRINTS" id="PR00111">
    <property type="entry name" value="ABHYDROLASE"/>
</dbReference>
<dbReference type="PRINTS" id="PR00793">
    <property type="entry name" value="PROAMNOPTASE"/>
</dbReference>
<evidence type="ECO:0000259" key="3">
    <source>
        <dbReference type="Pfam" id="PF12697"/>
    </source>
</evidence>
<dbReference type="Proteomes" id="UP000266669">
    <property type="component" value="Unassembled WGS sequence"/>
</dbReference>
<reference evidence="5" key="1">
    <citation type="submission" date="2018-05" db="EMBL/GenBank/DDBJ databases">
        <title>Leptospira yasudae sp. nov. and Leptospira stimsonii sp. nov., two pathogenic species of the genus Leptospira isolated from environmental sources.</title>
        <authorList>
            <person name="Casanovas-Massana A."/>
            <person name="Hamond C."/>
            <person name="Santos L.A."/>
            <person name="Hacker K.P."/>
            <person name="Balassiano I."/>
            <person name="Medeiros M.A."/>
            <person name="Reis M.G."/>
            <person name="Ko A.I."/>
            <person name="Wunder E.A."/>
        </authorList>
    </citation>
    <scope>NUCLEOTIDE SEQUENCE [LARGE SCALE GENOMIC DNA]</scope>
    <source>
        <strain evidence="5">AMB6-RJ</strain>
    </source>
</reference>
<dbReference type="InterPro" id="IPR000073">
    <property type="entry name" value="AB_hydrolase_1"/>
</dbReference>
<gene>
    <name evidence="4" type="ORF">DLM78_09230</name>
</gene>
<name>A0A8B3CRD6_9LEPT</name>
<feature type="domain" description="AB hydrolase-1" evidence="3">
    <location>
        <begin position="73"/>
        <end position="273"/>
    </location>
</feature>
<dbReference type="SUPFAM" id="SSF53474">
    <property type="entry name" value="alpha/beta-Hydrolases"/>
    <property type="match status" value="1"/>
</dbReference>
<dbReference type="InterPro" id="IPR029058">
    <property type="entry name" value="AB_hydrolase_fold"/>
</dbReference>
<comment type="caution">
    <text evidence="4">The sequence shown here is derived from an EMBL/GenBank/DDBJ whole genome shotgun (WGS) entry which is preliminary data.</text>
</comment>
<evidence type="ECO:0000313" key="4">
    <source>
        <dbReference type="EMBL" id="RHX86051.1"/>
    </source>
</evidence>
<organism evidence="4 5">
    <name type="scientific">Leptospira stimsonii</name>
    <dbReference type="NCBI Taxonomy" id="2202203"/>
    <lineage>
        <taxon>Bacteria</taxon>
        <taxon>Pseudomonadati</taxon>
        <taxon>Spirochaetota</taxon>
        <taxon>Spirochaetia</taxon>
        <taxon>Leptospirales</taxon>
        <taxon>Leptospiraceae</taxon>
        <taxon>Leptospira</taxon>
    </lineage>
</organism>
<dbReference type="PROSITE" id="PS51257">
    <property type="entry name" value="PROKAR_LIPOPROTEIN"/>
    <property type="match status" value="1"/>
</dbReference>
<keyword evidence="2 4" id="KW-0378">Hydrolase</keyword>
<accession>A0A8B3CRD6</accession>
<dbReference type="PANTHER" id="PTHR43689">
    <property type="entry name" value="HYDROLASE"/>
    <property type="match status" value="1"/>
</dbReference>
<dbReference type="GO" id="GO:0008233">
    <property type="term" value="F:peptidase activity"/>
    <property type="evidence" value="ECO:0007669"/>
    <property type="project" value="InterPro"/>
</dbReference>
<dbReference type="InterPro" id="IPR002410">
    <property type="entry name" value="Peptidase_S33"/>
</dbReference>
<sequence length="292" mass="33522">MPPIPFRTILLFSLCFGLLFSCRLPEDLRKKPEESLQRLKEEGAQIREFHFLEDEVEVYGVASACELKNRNILIFIHGSPGGWQNYTSYLGDKILTSSFCVLSVDRPGFGKSSPDQSLPDIERQAYILGRAISQFQRTVGNEKNAKIVLVGHSYGGPIAARIASFPDLNIAGLLLLAAALSGEAEEVRWYNRVADWNWIKRILPREINHSNSEMLPLKKQLFDLTPHWKEIQCKTILIHGKEDSLVPYRNLEYFQTQLSKTILKTIPLEEENHFIPWTQKELIRKLLLEFLD</sequence>
<comment type="similarity">
    <text evidence="1">Belongs to the peptidase S33 family.</text>
</comment>
<evidence type="ECO:0000256" key="1">
    <source>
        <dbReference type="ARBA" id="ARBA00010088"/>
    </source>
</evidence>
<evidence type="ECO:0000256" key="2">
    <source>
        <dbReference type="ARBA" id="ARBA00022801"/>
    </source>
</evidence>
<dbReference type="RefSeq" id="WP_118981672.1">
    <property type="nucleotide sequence ID" value="NZ_QHCS01000002.1"/>
</dbReference>
<dbReference type="AlphaFoldDB" id="A0A8B3CRD6"/>
<evidence type="ECO:0000313" key="5">
    <source>
        <dbReference type="Proteomes" id="UP000266669"/>
    </source>
</evidence>